<dbReference type="OrthoDB" id="5800592at2"/>
<dbReference type="PANTHER" id="PTHR42146:SF1">
    <property type="entry name" value="OLIGORIBONUCLEASE NRNB"/>
    <property type="match status" value="1"/>
</dbReference>
<dbReference type="RefSeq" id="WP_076083990.1">
    <property type="nucleotide sequence ID" value="NZ_CP019070.1"/>
</dbReference>
<feature type="coiled-coil region" evidence="1">
    <location>
        <begin position="40"/>
        <end position="89"/>
    </location>
</feature>
<accession>A0A1P8KJT0</accession>
<sequence>MTLFHISHTDLDGYGCQLITKEMLRLEHFKEAFFYNANYGQEVKLTIKKVLKQIEDYKEEEIFLLISDLNLTTQESKDLDKNINELNENGFNIKLQVLDHHATGQKSADMYHWYYLDINRCATKIVYDYMCEEYNAFNCDERAWLSPLVDAINAVDIWLDHEIKNFEFGKVLLMMVSKAREVNNILFADLNREYRIYLLKEACKYLEKRDGNILLDNALHSMKKEFLKLDKKDDTLDNLSAKFLVKSLADIKDKLTITYKGHKGLLTYCLGSISIPANAFLKANTDFDFFIDVGRKGNSSFRADGKVDVAQMAAKLAKGGGHVNASGAKFLDFKETINYEDVKTYVQGKLDKI</sequence>
<keyword evidence="1" id="KW-0175">Coiled coil</keyword>
<dbReference type="InterPro" id="IPR038763">
    <property type="entry name" value="DHH_sf"/>
</dbReference>
<dbReference type="KEGG" id="alp:LPB137_02560"/>
<dbReference type="AlphaFoldDB" id="A0A1P8KJT0"/>
<dbReference type="InterPro" id="IPR052968">
    <property type="entry name" value="Nucleotide_metab_enz"/>
</dbReference>
<dbReference type="STRING" id="1850254.LPB137_02560"/>
<dbReference type="Gene3D" id="3.10.310.30">
    <property type="match status" value="1"/>
</dbReference>
<dbReference type="PANTHER" id="PTHR42146">
    <property type="entry name" value="3',5'-CYCLIC-NUCLEOTIDE PHOSPHODIESTERASE"/>
    <property type="match status" value="1"/>
</dbReference>
<name>A0A1P8KJT0_9BACT</name>
<gene>
    <name evidence="2" type="ORF">LPB137_02560</name>
</gene>
<evidence type="ECO:0000256" key="1">
    <source>
        <dbReference type="SAM" id="Coils"/>
    </source>
</evidence>
<organism evidence="2 3">
    <name type="scientific">Poseidonibacter parvus</name>
    <dbReference type="NCBI Taxonomy" id="1850254"/>
    <lineage>
        <taxon>Bacteria</taxon>
        <taxon>Pseudomonadati</taxon>
        <taxon>Campylobacterota</taxon>
        <taxon>Epsilonproteobacteria</taxon>
        <taxon>Campylobacterales</taxon>
        <taxon>Arcobacteraceae</taxon>
        <taxon>Poseidonibacter</taxon>
    </lineage>
</organism>
<proteinExistence type="predicted"/>
<protein>
    <submittedName>
        <fullName evidence="2">Phosphoesterase</fullName>
    </submittedName>
</protein>
<dbReference type="EMBL" id="CP019070">
    <property type="protein sequence ID" value="APW64807.1"/>
    <property type="molecule type" value="Genomic_DNA"/>
</dbReference>
<evidence type="ECO:0000313" key="2">
    <source>
        <dbReference type="EMBL" id="APW64807.1"/>
    </source>
</evidence>
<dbReference type="SUPFAM" id="SSF64182">
    <property type="entry name" value="DHH phosphoesterases"/>
    <property type="match status" value="1"/>
</dbReference>
<dbReference type="Proteomes" id="UP000186074">
    <property type="component" value="Chromosome"/>
</dbReference>
<reference evidence="2 3" key="1">
    <citation type="submission" date="2017-01" db="EMBL/GenBank/DDBJ databases">
        <title>Genome sequencing of Arcobacter sp. LPB0137.</title>
        <authorList>
            <person name="Lee G.-W."/>
            <person name="Yi H."/>
        </authorList>
    </citation>
    <scope>NUCLEOTIDE SEQUENCE [LARGE SCALE GENOMIC DNA]</scope>
    <source>
        <strain evidence="2 3">LPB0137</strain>
    </source>
</reference>
<keyword evidence="3" id="KW-1185">Reference proteome</keyword>
<evidence type="ECO:0000313" key="3">
    <source>
        <dbReference type="Proteomes" id="UP000186074"/>
    </source>
</evidence>